<evidence type="ECO:0000313" key="2">
    <source>
        <dbReference type="Proteomes" id="UP000054783"/>
    </source>
</evidence>
<comment type="caution">
    <text evidence="1">The sequence shown here is derived from an EMBL/GenBank/DDBJ whole genome shotgun (WGS) entry which is preliminary data.</text>
</comment>
<accession>A0A0V1A744</accession>
<gene>
    <name evidence="1" type="ORF">T12_13139</name>
</gene>
<dbReference type="AlphaFoldDB" id="A0A0V1A744"/>
<proteinExistence type="predicted"/>
<dbReference type="Proteomes" id="UP000054783">
    <property type="component" value="Unassembled WGS sequence"/>
</dbReference>
<dbReference type="EMBL" id="JYDQ01000023">
    <property type="protein sequence ID" value="KRY20625.1"/>
    <property type="molecule type" value="Genomic_DNA"/>
</dbReference>
<reference evidence="1 2" key="1">
    <citation type="submission" date="2015-01" db="EMBL/GenBank/DDBJ databases">
        <title>Evolution of Trichinella species and genotypes.</title>
        <authorList>
            <person name="Korhonen P.K."/>
            <person name="Edoardo P."/>
            <person name="Giuseppe L.R."/>
            <person name="Gasser R.B."/>
        </authorList>
    </citation>
    <scope>NUCLEOTIDE SEQUENCE [LARGE SCALE GENOMIC DNA]</scope>
    <source>
        <strain evidence="1">ISS2496</strain>
    </source>
</reference>
<name>A0A0V1A744_9BILA</name>
<organism evidence="1 2">
    <name type="scientific">Trichinella patagoniensis</name>
    <dbReference type="NCBI Taxonomy" id="990121"/>
    <lineage>
        <taxon>Eukaryota</taxon>
        <taxon>Metazoa</taxon>
        <taxon>Ecdysozoa</taxon>
        <taxon>Nematoda</taxon>
        <taxon>Enoplea</taxon>
        <taxon>Dorylaimia</taxon>
        <taxon>Trichinellida</taxon>
        <taxon>Trichinellidae</taxon>
        <taxon>Trichinella</taxon>
    </lineage>
</organism>
<sequence length="89" mass="10666">MEKAKHVRGSFMKIFDMNRLKLRHCIIALVFTHLSKTKIENLSCEERFNKKWPSTVYCVYRNKKRQLKKKQLQAGHQTADKMKFMSGFE</sequence>
<keyword evidence="2" id="KW-1185">Reference proteome</keyword>
<evidence type="ECO:0000313" key="1">
    <source>
        <dbReference type="EMBL" id="KRY20625.1"/>
    </source>
</evidence>
<protein>
    <submittedName>
        <fullName evidence="1">Uncharacterized protein</fullName>
    </submittedName>
</protein>